<keyword evidence="3" id="KW-1185">Reference proteome</keyword>
<dbReference type="RefSeq" id="WP_014009907.1">
    <property type="nucleotide sequence ID" value="NZ_FAUH01000038.1"/>
</dbReference>
<feature type="chain" id="PRO_5038532880" description="Secreted protein" evidence="1">
    <location>
        <begin position="30"/>
        <end position="175"/>
    </location>
</feature>
<evidence type="ECO:0000313" key="2">
    <source>
        <dbReference type="EMBL" id="CUU67575.1"/>
    </source>
</evidence>
<sequence length="175" mass="17921">MTPRISAKVLATSLALAIPMIAMPAVASAETTTTTAAPTQISETVVQLEPELRTALNDAIAEEEVSARTAATDTPEVVAVRISEEEAVPLDAEGNEIQARFGWGDAWNATKCTAAVAAALVPGTAAFRAVRALGGVGKVVQIIRQAKTFDAALAALGGTAGQILGIAAVQEYCFS</sequence>
<evidence type="ECO:0000256" key="1">
    <source>
        <dbReference type="SAM" id="SignalP"/>
    </source>
</evidence>
<reference evidence="3" key="1">
    <citation type="submission" date="2015-11" db="EMBL/GenBank/DDBJ databases">
        <authorList>
            <person name="Dugat-Bony E."/>
        </authorList>
    </citation>
    <scope>NUCLEOTIDE SEQUENCE [LARGE SCALE GENOMIC DNA]</scope>
    <source>
        <strain evidence="3">Mu292</strain>
    </source>
</reference>
<evidence type="ECO:0008006" key="4">
    <source>
        <dbReference type="Google" id="ProtNLM"/>
    </source>
</evidence>
<keyword evidence="1" id="KW-0732">Signal</keyword>
<gene>
    <name evidence="2" type="ORF">CVAR292_02942</name>
</gene>
<accession>A0A120N512</accession>
<organism evidence="2 3">
    <name type="scientific">Corynebacterium variabile</name>
    <dbReference type="NCBI Taxonomy" id="1727"/>
    <lineage>
        <taxon>Bacteria</taxon>
        <taxon>Bacillati</taxon>
        <taxon>Actinomycetota</taxon>
        <taxon>Actinomycetes</taxon>
        <taxon>Mycobacteriales</taxon>
        <taxon>Corynebacteriaceae</taxon>
        <taxon>Corynebacterium</taxon>
    </lineage>
</organism>
<dbReference type="EMBL" id="FAUH01000038">
    <property type="protein sequence ID" value="CUU67575.1"/>
    <property type="molecule type" value="Genomic_DNA"/>
</dbReference>
<proteinExistence type="predicted"/>
<dbReference type="AlphaFoldDB" id="A0A120N512"/>
<feature type="signal peptide" evidence="1">
    <location>
        <begin position="1"/>
        <end position="29"/>
    </location>
</feature>
<dbReference type="Proteomes" id="UP000182498">
    <property type="component" value="Unassembled WGS sequence"/>
</dbReference>
<protein>
    <recommendedName>
        <fullName evidence="4">Secreted protein</fullName>
    </recommendedName>
</protein>
<name>A0A120N512_9CORY</name>
<evidence type="ECO:0000313" key="3">
    <source>
        <dbReference type="Proteomes" id="UP000182498"/>
    </source>
</evidence>